<dbReference type="EMBL" id="JACXVP010000009">
    <property type="protein sequence ID" value="KAG5585813.1"/>
    <property type="molecule type" value="Genomic_DNA"/>
</dbReference>
<proteinExistence type="predicted"/>
<sequence>MLPKATTSTNPSTSAFPTSSTPANEDRTRADKQIASDDTPISTFDKDGVEGTVSPSLANTRSKMSDVIETPDCPMKFENLEDFFARVREKIKRAQSLDFSTDQYSPIDDKISTTQKSTPLAEMLAIAKGDITRLLNMSSQYMLLPKNCSTLSAALLVYVAAPDLSAERALALEKLKENLPHFSLTLRRAKKNKKSSALGELEAEFHSLKEMKELADSDVARVEESFDRLQE</sequence>
<comment type="caution">
    <text evidence="2">The sequence shown here is derived from an EMBL/GenBank/DDBJ whole genome shotgun (WGS) entry which is preliminary data.</text>
</comment>
<protein>
    <submittedName>
        <fullName evidence="2">Uncharacterized protein</fullName>
    </submittedName>
</protein>
<name>A0A9J5XDU4_SOLCO</name>
<gene>
    <name evidence="2" type="ORF">H5410_046247</name>
</gene>
<keyword evidence="3" id="KW-1185">Reference proteome</keyword>
<feature type="compositionally biased region" description="Basic and acidic residues" evidence="1">
    <location>
        <begin position="24"/>
        <end position="35"/>
    </location>
</feature>
<accession>A0A9J5XDU4</accession>
<dbReference type="AlphaFoldDB" id="A0A9J5XDU4"/>
<evidence type="ECO:0000313" key="2">
    <source>
        <dbReference type="EMBL" id="KAG5585813.1"/>
    </source>
</evidence>
<evidence type="ECO:0000256" key="1">
    <source>
        <dbReference type="SAM" id="MobiDB-lite"/>
    </source>
</evidence>
<reference evidence="2 3" key="1">
    <citation type="submission" date="2020-09" db="EMBL/GenBank/DDBJ databases">
        <title>De no assembly of potato wild relative species, Solanum commersonii.</title>
        <authorList>
            <person name="Cho K."/>
        </authorList>
    </citation>
    <scope>NUCLEOTIDE SEQUENCE [LARGE SCALE GENOMIC DNA]</scope>
    <source>
        <strain evidence="2">LZ3.2</strain>
        <tissue evidence="2">Leaf</tissue>
    </source>
</reference>
<feature type="compositionally biased region" description="Low complexity" evidence="1">
    <location>
        <begin position="1"/>
        <end position="23"/>
    </location>
</feature>
<dbReference type="Proteomes" id="UP000824120">
    <property type="component" value="Chromosome 9"/>
</dbReference>
<feature type="region of interest" description="Disordered" evidence="1">
    <location>
        <begin position="1"/>
        <end position="57"/>
    </location>
</feature>
<organism evidence="2 3">
    <name type="scientific">Solanum commersonii</name>
    <name type="common">Commerson's wild potato</name>
    <name type="synonym">Commerson's nightshade</name>
    <dbReference type="NCBI Taxonomy" id="4109"/>
    <lineage>
        <taxon>Eukaryota</taxon>
        <taxon>Viridiplantae</taxon>
        <taxon>Streptophyta</taxon>
        <taxon>Embryophyta</taxon>
        <taxon>Tracheophyta</taxon>
        <taxon>Spermatophyta</taxon>
        <taxon>Magnoliopsida</taxon>
        <taxon>eudicotyledons</taxon>
        <taxon>Gunneridae</taxon>
        <taxon>Pentapetalae</taxon>
        <taxon>asterids</taxon>
        <taxon>lamiids</taxon>
        <taxon>Solanales</taxon>
        <taxon>Solanaceae</taxon>
        <taxon>Solanoideae</taxon>
        <taxon>Solaneae</taxon>
        <taxon>Solanum</taxon>
    </lineage>
</organism>
<dbReference type="OrthoDB" id="1293059at2759"/>
<evidence type="ECO:0000313" key="3">
    <source>
        <dbReference type="Proteomes" id="UP000824120"/>
    </source>
</evidence>